<keyword evidence="2" id="KW-0812">Transmembrane</keyword>
<reference evidence="3 4" key="1">
    <citation type="submission" date="2019-07" db="EMBL/GenBank/DDBJ databases">
        <authorList>
            <person name="Duangmal K."/>
            <person name="Teo W.F.A."/>
        </authorList>
    </citation>
    <scope>NUCLEOTIDE SEQUENCE [LARGE SCALE GENOMIC DNA]</scope>
    <source>
        <strain evidence="3 4">TBRC 6029</strain>
    </source>
</reference>
<evidence type="ECO:0000313" key="3">
    <source>
        <dbReference type="EMBL" id="TVT55599.1"/>
    </source>
</evidence>
<organism evidence="3 4">
    <name type="scientific">Amycolatopsis rhizosphaerae</name>
    <dbReference type="NCBI Taxonomy" id="2053003"/>
    <lineage>
        <taxon>Bacteria</taxon>
        <taxon>Bacillati</taxon>
        <taxon>Actinomycetota</taxon>
        <taxon>Actinomycetes</taxon>
        <taxon>Pseudonocardiales</taxon>
        <taxon>Pseudonocardiaceae</taxon>
        <taxon>Amycolatopsis</taxon>
    </lineage>
</organism>
<feature type="compositionally biased region" description="Gly residues" evidence="1">
    <location>
        <begin position="123"/>
        <end position="133"/>
    </location>
</feature>
<dbReference type="InterPro" id="IPR035451">
    <property type="entry name" value="Ada-like_dom_sf"/>
</dbReference>
<evidence type="ECO:0000313" key="4">
    <source>
        <dbReference type="Proteomes" id="UP000320011"/>
    </source>
</evidence>
<feature type="region of interest" description="Disordered" evidence="1">
    <location>
        <begin position="52"/>
        <end position="153"/>
    </location>
</feature>
<protein>
    <submittedName>
        <fullName evidence="3">Uncharacterized protein</fullName>
    </submittedName>
</protein>
<dbReference type="AlphaFoldDB" id="A0A558D3M1"/>
<dbReference type="SUPFAM" id="SSF57884">
    <property type="entry name" value="Ada DNA repair protein, N-terminal domain (N-Ada 10)"/>
    <property type="match status" value="1"/>
</dbReference>
<proteinExistence type="predicted"/>
<feature type="transmembrane region" description="Helical" evidence="2">
    <location>
        <begin position="28"/>
        <end position="47"/>
    </location>
</feature>
<feature type="compositionally biased region" description="Acidic residues" evidence="1">
    <location>
        <begin position="139"/>
        <end position="150"/>
    </location>
</feature>
<accession>A0A558D3M1</accession>
<gene>
    <name evidence="3" type="ORF">FNH05_09530</name>
</gene>
<name>A0A558D3M1_9PSEU</name>
<keyword evidence="2" id="KW-0472">Membrane</keyword>
<dbReference type="RefSeq" id="WP_144586971.1">
    <property type="nucleotide sequence ID" value="NZ_VJWX01000063.1"/>
</dbReference>
<dbReference type="Proteomes" id="UP000320011">
    <property type="component" value="Unassembled WGS sequence"/>
</dbReference>
<evidence type="ECO:0000256" key="1">
    <source>
        <dbReference type="SAM" id="MobiDB-lite"/>
    </source>
</evidence>
<dbReference type="OrthoDB" id="3638805at2"/>
<sequence>MLYIVLILVLAALGLLIAALITANALWAWVSIGLSVLAGLFLVMDYLRRRRRRRRPETEEADGDAVGTDASAPTRTLRLGAEGSDATDDTEVTQAAEVTEVTGATGSGEPGEATEVTEASAPGGEGAEAGGGDAAEPGETAEEPGEEPTAPEDVQVVARLETEVVVVDEYPRYHFPDCAWLEGRTTIPLVVKEARELGFTPCARCTPDARLVAAHRAEPAS</sequence>
<reference evidence="3 4" key="2">
    <citation type="submission" date="2019-08" db="EMBL/GenBank/DDBJ databases">
        <title>Amycolatopsis acidicola sp. nov., isolated from peat swamp forest soil.</title>
        <authorList>
            <person name="Srisuk N."/>
        </authorList>
    </citation>
    <scope>NUCLEOTIDE SEQUENCE [LARGE SCALE GENOMIC DNA]</scope>
    <source>
        <strain evidence="3 4">TBRC 6029</strain>
    </source>
</reference>
<evidence type="ECO:0000256" key="2">
    <source>
        <dbReference type="SAM" id="Phobius"/>
    </source>
</evidence>
<keyword evidence="4" id="KW-1185">Reference proteome</keyword>
<comment type="caution">
    <text evidence="3">The sequence shown here is derived from an EMBL/GenBank/DDBJ whole genome shotgun (WGS) entry which is preliminary data.</text>
</comment>
<dbReference type="EMBL" id="VJWX01000063">
    <property type="protein sequence ID" value="TVT55599.1"/>
    <property type="molecule type" value="Genomic_DNA"/>
</dbReference>
<keyword evidence="2" id="KW-1133">Transmembrane helix</keyword>